<dbReference type="PRINTS" id="PR00722">
    <property type="entry name" value="CHYMOTRYPSIN"/>
</dbReference>
<evidence type="ECO:0000256" key="7">
    <source>
        <dbReference type="RuleBase" id="RU363034"/>
    </source>
</evidence>
<evidence type="ECO:0000256" key="6">
    <source>
        <dbReference type="ARBA" id="ARBA00024195"/>
    </source>
</evidence>
<dbReference type="PROSITE" id="PS00134">
    <property type="entry name" value="TRYPSIN_HIS"/>
    <property type="match status" value="1"/>
</dbReference>
<evidence type="ECO:0000256" key="1">
    <source>
        <dbReference type="ARBA" id="ARBA00022670"/>
    </source>
</evidence>
<evidence type="ECO:0000313" key="10">
    <source>
        <dbReference type="EMBL" id="OWF43505.1"/>
    </source>
</evidence>
<dbReference type="PANTHER" id="PTHR24256">
    <property type="entry name" value="TRYPTASE-RELATED"/>
    <property type="match status" value="1"/>
</dbReference>
<evidence type="ECO:0000256" key="8">
    <source>
        <dbReference type="SAM" id="SignalP"/>
    </source>
</evidence>
<keyword evidence="1 7" id="KW-0645">Protease</keyword>
<keyword evidence="4 7" id="KW-0720">Serine protease</keyword>
<feature type="domain" description="Peptidase S1" evidence="9">
    <location>
        <begin position="24"/>
        <end position="262"/>
    </location>
</feature>
<dbReference type="AlphaFoldDB" id="A0A210Q454"/>
<dbReference type="CDD" id="cd00190">
    <property type="entry name" value="Tryp_SPc"/>
    <property type="match status" value="1"/>
</dbReference>
<evidence type="ECO:0000259" key="9">
    <source>
        <dbReference type="PROSITE" id="PS50240"/>
    </source>
</evidence>
<dbReference type="GO" id="GO:0006508">
    <property type="term" value="P:proteolysis"/>
    <property type="evidence" value="ECO:0007669"/>
    <property type="project" value="UniProtKB-KW"/>
</dbReference>
<dbReference type="SUPFAM" id="SSF50494">
    <property type="entry name" value="Trypsin-like serine proteases"/>
    <property type="match status" value="1"/>
</dbReference>
<dbReference type="InterPro" id="IPR009003">
    <property type="entry name" value="Peptidase_S1_PA"/>
</dbReference>
<dbReference type="Gene3D" id="2.40.10.10">
    <property type="entry name" value="Trypsin-like serine proteases"/>
    <property type="match status" value="1"/>
</dbReference>
<dbReference type="FunFam" id="2.40.10.10:FF:000120">
    <property type="entry name" value="Putative serine protease"/>
    <property type="match status" value="1"/>
</dbReference>
<sequence length="262" mass="27577">MRVNVLILLAGVTVMAGAVPSSRIVGGAQADPNEWPWQVSLQSRSVFFLPPSNFCGGSLIAPDVVLTAAHCVDGTSPSSVTVVAGLHRQGSTSGSQTVPVSRIIMHPQYDNSGAGFPNDIAVLRLSRSVSTADKTAQIVQLPGENMSFLDNPDCWITGWGKTDANSGTAEVLMEARMEVISNGDCEQSWSQVSGASIYDTHICIEAQGKSACSGDSGGPLVCRVDGKYALAGATSWGITTCEGFPSVYVRVSKYLSWINSNM</sequence>
<feature type="chain" id="PRO_5013075168" evidence="8">
    <location>
        <begin position="31"/>
        <end position="262"/>
    </location>
</feature>
<dbReference type="InterPro" id="IPR043504">
    <property type="entry name" value="Peptidase_S1_PA_chymotrypsin"/>
</dbReference>
<dbReference type="Pfam" id="PF00089">
    <property type="entry name" value="Trypsin"/>
    <property type="match status" value="1"/>
</dbReference>
<organism evidence="10 11">
    <name type="scientific">Mizuhopecten yessoensis</name>
    <name type="common">Japanese scallop</name>
    <name type="synonym">Patinopecten yessoensis</name>
    <dbReference type="NCBI Taxonomy" id="6573"/>
    <lineage>
        <taxon>Eukaryota</taxon>
        <taxon>Metazoa</taxon>
        <taxon>Spiralia</taxon>
        <taxon>Lophotrochozoa</taxon>
        <taxon>Mollusca</taxon>
        <taxon>Bivalvia</taxon>
        <taxon>Autobranchia</taxon>
        <taxon>Pteriomorphia</taxon>
        <taxon>Pectinida</taxon>
        <taxon>Pectinoidea</taxon>
        <taxon>Pectinidae</taxon>
        <taxon>Mizuhopecten</taxon>
    </lineage>
</organism>
<evidence type="ECO:0000256" key="4">
    <source>
        <dbReference type="ARBA" id="ARBA00022825"/>
    </source>
</evidence>
<dbReference type="InterPro" id="IPR018114">
    <property type="entry name" value="TRYPSIN_HIS"/>
</dbReference>
<dbReference type="InterPro" id="IPR033116">
    <property type="entry name" value="TRYPSIN_SER"/>
</dbReference>
<evidence type="ECO:0000313" key="11">
    <source>
        <dbReference type="Proteomes" id="UP000242188"/>
    </source>
</evidence>
<feature type="signal peptide" evidence="8">
    <location>
        <begin position="1"/>
        <end position="30"/>
    </location>
</feature>
<dbReference type="InterPro" id="IPR001254">
    <property type="entry name" value="Trypsin_dom"/>
</dbReference>
<keyword evidence="3 7" id="KW-0378">Hydrolase</keyword>
<keyword evidence="5" id="KW-1015">Disulfide bond</keyword>
<dbReference type="GO" id="GO:0004252">
    <property type="term" value="F:serine-type endopeptidase activity"/>
    <property type="evidence" value="ECO:0007669"/>
    <property type="project" value="InterPro"/>
</dbReference>
<accession>A0A210Q454</accession>
<comment type="similarity">
    <text evidence="6">Belongs to the peptidase S1 family. CLIP subfamily.</text>
</comment>
<reference evidence="10 11" key="1">
    <citation type="journal article" date="2017" name="Nat. Ecol. Evol.">
        <title>Scallop genome provides insights into evolution of bilaterian karyotype and development.</title>
        <authorList>
            <person name="Wang S."/>
            <person name="Zhang J."/>
            <person name="Jiao W."/>
            <person name="Li J."/>
            <person name="Xun X."/>
            <person name="Sun Y."/>
            <person name="Guo X."/>
            <person name="Huan P."/>
            <person name="Dong B."/>
            <person name="Zhang L."/>
            <person name="Hu X."/>
            <person name="Sun X."/>
            <person name="Wang J."/>
            <person name="Zhao C."/>
            <person name="Wang Y."/>
            <person name="Wang D."/>
            <person name="Huang X."/>
            <person name="Wang R."/>
            <person name="Lv J."/>
            <person name="Li Y."/>
            <person name="Zhang Z."/>
            <person name="Liu B."/>
            <person name="Lu W."/>
            <person name="Hui Y."/>
            <person name="Liang J."/>
            <person name="Zhou Z."/>
            <person name="Hou R."/>
            <person name="Li X."/>
            <person name="Liu Y."/>
            <person name="Li H."/>
            <person name="Ning X."/>
            <person name="Lin Y."/>
            <person name="Zhao L."/>
            <person name="Xing Q."/>
            <person name="Dou J."/>
            <person name="Li Y."/>
            <person name="Mao J."/>
            <person name="Guo H."/>
            <person name="Dou H."/>
            <person name="Li T."/>
            <person name="Mu C."/>
            <person name="Jiang W."/>
            <person name="Fu Q."/>
            <person name="Fu X."/>
            <person name="Miao Y."/>
            <person name="Liu J."/>
            <person name="Yu Q."/>
            <person name="Li R."/>
            <person name="Liao H."/>
            <person name="Li X."/>
            <person name="Kong Y."/>
            <person name="Jiang Z."/>
            <person name="Chourrout D."/>
            <person name="Li R."/>
            <person name="Bao Z."/>
        </authorList>
    </citation>
    <scope>NUCLEOTIDE SEQUENCE [LARGE SCALE GENOMIC DNA]</scope>
    <source>
        <strain evidence="10 11">PY_sf001</strain>
    </source>
</reference>
<evidence type="ECO:0000256" key="5">
    <source>
        <dbReference type="ARBA" id="ARBA00023157"/>
    </source>
</evidence>
<name>A0A210Q454_MIZYE</name>
<evidence type="ECO:0000256" key="3">
    <source>
        <dbReference type="ARBA" id="ARBA00022801"/>
    </source>
</evidence>
<dbReference type="PROSITE" id="PS00135">
    <property type="entry name" value="TRYPSIN_SER"/>
    <property type="match status" value="1"/>
</dbReference>
<keyword evidence="11" id="KW-1185">Reference proteome</keyword>
<dbReference type="EMBL" id="NEDP02005089">
    <property type="protein sequence ID" value="OWF43505.1"/>
    <property type="molecule type" value="Genomic_DNA"/>
</dbReference>
<dbReference type="SMART" id="SM00020">
    <property type="entry name" value="Tryp_SPc"/>
    <property type="match status" value="1"/>
</dbReference>
<keyword evidence="2 8" id="KW-0732">Signal</keyword>
<comment type="caution">
    <text evidence="10">The sequence shown here is derived from an EMBL/GenBank/DDBJ whole genome shotgun (WGS) entry which is preliminary data.</text>
</comment>
<dbReference type="OrthoDB" id="9970815at2759"/>
<dbReference type="STRING" id="6573.A0A210Q454"/>
<dbReference type="InterPro" id="IPR001314">
    <property type="entry name" value="Peptidase_S1A"/>
</dbReference>
<dbReference type="PROSITE" id="PS50240">
    <property type="entry name" value="TRYPSIN_DOM"/>
    <property type="match status" value="1"/>
</dbReference>
<gene>
    <name evidence="10" type="ORF">KP79_PYT04148</name>
</gene>
<proteinExistence type="inferred from homology"/>
<evidence type="ECO:0000256" key="2">
    <source>
        <dbReference type="ARBA" id="ARBA00022729"/>
    </source>
</evidence>
<protein>
    <submittedName>
        <fullName evidence="10">Fibrinolytic enzyme, isozyme C</fullName>
    </submittedName>
</protein>
<dbReference type="InterPro" id="IPR051487">
    <property type="entry name" value="Ser/Thr_Proteases_Immune/Dev"/>
</dbReference>
<dbReference type="Proteomes" id="UP000242188">
    <property type="component" value="Unassembled WGS sequence"/>
</dbReference>